<dbReference type="EMBL" id="OP765584">
    <property type="protein sequence ID" value="UZT29256.1"/>
    <property type="molecule type" value="Genomic_DNA"/>
</dbReference>
<organism evidence="2">
    <name type="scientific">Nucleocytoviricota sp</name>
    <dbReference type="NCBI Taxonomy" id="2809609"/>
    <lineage>
        <taxon>Viruses</taxon>
        <taxon>Varidnaviria</taxon>
        <taxon>Bamfordvirae</taxon>
        <taxon>Nucleocytoviricota</taxon>
    </lineage>
</organism>
<dbReference type="EMBL" id="OP765507">
    <property type="protein sequence ID" value="UZT28904.1"/>
    <property type="molecule type" value="Genomic_DNA"/>
</dbReference>
<keyword evidence="1" id="KW-0175">Coiled coil</keyword>
<accession>A0A9E8JYI6</accession>
<name>A0A9E8JYI6_9VIRU</name>
<dbReference type="InterPro" id="IPR043918">
    <property type="entry name" value="DUF5760"/>
</dbReference>
<feature type="coiled-coil region" evidence="1">
    <location>
        <begin position="10"/>
        <end position="37"/>
    </location>
</feature>
<protein>
    <submittedName>
        <fullName evidence="2">Uncharacterized protein</fullName>
    </submittedName>
</protein>
<evidence type="ECO:0000256" key="1">
    <source>
        <dbReference type="SAM" id="Coils"/>
    </source>
</evidence>
<proteinExistence type="predicted"/>
<dbReference type="Pfam" id="PF19064">
    <property type="entry name" value="DUF5760"/>
    <property type="match status" value="1"/>
</dbReference>
<reference evidence="2" key="1">
    <citation type="submission" date="2022-10" db="EMBL/GenBank/DDBJ databases">
        <title>Genomics discovery of giant fungal viruses from subsurface oceanic crustal fluids.</title>
        <authorList>
            <person name="Bhattacharjee A.S."/>
            <person name="Schulz F."/>
            <person name="Woyke T."/>
            <person name="Orcutt B.N."/>
            <person name="Matinez Martinez J."/>
        </authorList>
    </citation>
    <scope>NUCLEOTIDE SEQUENCE</scope>
    <source>
        <strain evidence="2">VSAG1.JdFR</strain>
        <strain evidence="3">VSAG8.JdFR</strain>
    </source>
</reference>
<sequence length="113" mass="13511">MSFESNIKQWVGYDNQIKELNDKIKSLREKKNNLSNDILIYVNDKEINDSIVKISDGKLKFTTVKVQPPLTFKFVESCLSEIIREEEKVKQIINYIKEKRETKYVEEIKRFYT</sequence>
<evidence type="ECO:0000313" key="2">
    <source>
        <dbReference type="EMBL" id="UZT28904.1"/>
    </source>
</evidence>
<evidence type="ECO:0000313" key="3">
    <source>
        <dbReference type="EMBL" id="UZT29256.1"/>
    </source>
</evidence>